<dbReference type="GO" id="GO:0000466">
    <property type="term" value="P:maturation of 5.8S rRNA from tricistronic rRNA transcript (SSU-rRNA, 5.8S rRNA, LSU-rRNA)"/>
    <property type="evidence" value="ECO:0007669"/>
    <property type="project" value="TreeGrafter"/>
</dbReference>
<dbReference type="GO" id="GO:0042134">
    <property type="term" value="F:rRNA primary transcript binding"/>
    <property type="evidence" value="ECO:0007669"/>
    <property type="project" value="InterPro"/>
</dbReference>
<evidence type="ECO:0000313" key="3">
    <source>
        <dbReference type="EMBL" id="GAO51477.1"/>
    </source>
</evidence>
<proteinExistence type="predicted"/>
<sequence>MPPKPAKRPEAPPVDVADPSSADLQAHDATLLHLLLHRNKNQHRQAHWWRYAVMLRKVLGALQSAEDDAAGEAQKERMRRIVPDAYAAFTGLIAHGQYPKLGMVLLGVLGRTYSSIGPGSESEGALELEVTVDEMDVDPEDAVLGDDLGEVLSRPLDHEILDFGEAIARRDDDAEVLVDEAMVDSPVLTAAAAKELETIPAIPEIADEKVKEKVKGTKRQSDYAATEAPAVKKKKNVLGATVAGEVKAKSNDGLVKKKKKVEGAVKGTMAGLVKKKKKVNKDDIDDIFG</sequence>
<accession>A0A0E9NNM7</accession>
<dbReference type="Proteomes" id="UP000033140">
    <property type="component" value="Unassembled WGS sequence"/>
</dbReference>
<evidence type="ECO:0000256" key="1">
    <source>
        <dbReference type="SAM" id="MobiDB-lite"/>
    </source>
</evidence>
<reference evidence="3 4" key="1">
    <citation type="journal article" date="2011" name="J. Gen. Appl. Microbiol.">
        <title>Draft genome sequencing of the enigmatic yeast Saitoella complicata.</title>
        <authorList>
            <person name="Nishida H."/>
            <person name="Hamamoto M."/>
            <person name="Sugiyama J."/>
        </authorList>
    </citation>
    <scope>NUCLEOTIDE SEQUENCE [LARGE SCALE GENOMIC DNA]</scope>
    <source>
        <strain evidence="3 4">NRRL Y-17804</strain>
    </source>
</reference>
<dbReference type="PANTHER" id="PTHR37792:SF1">
    <property type="entry name" value="RIBONUCLEASE MRP PROTEIN SUBUNIT RMP1"/>
    <property type="match status" value="1"/>
</dbReference>
<dbReference type="STRING" id="698492.A0A0E9NNM7"/>
<dbReference type="OrthoDB" id="5405696at2759"/>
<dbReference type="GO" id="GO:0000294">
    <property type="term" value="P:nuclear-transcribed mRNA catabolic process, RNase MRP-dependent"/>
    <property type="evidence" value="ECO:0007669"/>
    <property type="project" value="TreeGrafter"/>
</dbReference>
<dbReference type="GO" id="GO:0000172">
    <property type="term" value="C:ribonuclease MRP complex"/>
    <property type="evidence" value="ECO:0007669"/>
    <property type="project" value="InterPro"/>
</dbReference>
<evidence type="ECO:0000313" key="4">
    <source>
        <dbReference type="Proteomes" id="UP000033140"/>
    </source>
</evidence>
<dbReference type="InterPro" id="IPR047204">
    <property type="entry name" value="RMP1_RBD"/>
</dbReference>
<comment type="caution">
    <text evidence="3">The sequence shown here is derived from an EMBL/GenBank/DDBJ whole genome shotgun (WGS) entry which is preliminary data.</text>
</comment>
<name>A0A0E9NNM7_SAICN</name>
<protein>
    <recommendedName>
        <fullName evidence="2">RNase MRP protein 1 RNA binding domain-containing protein</fullName>
    </recommendedName>
</protein>
<dbReference type="PANTHER" id="PTHR37792">
    <property type="entry name" value="RIBONUCLEASE MRP PROTEIN SUBUNIT RMP1"/>
    <property type="match status" value="1"/>
</dbReference>
<evidence type="ECO:0000259" key="2">
    <source>
        <dbReference type="Pfam" id="PF20945"/>
    </source>
</evidence>
<dbReference type="Pfam" id="PF20945">
    <property type="entry name" value="RMP1"/>
    <property type="match status" value="1"/>
</dbReference>
<keyword evidence="4" id="KW-1185">Reference proteome</keyword>
<dbReference type="InterPro" id="IPR047205">
    <property type="entry name" value="RMP1"/>
</dbReference>
<reference evidence="3 4" key="2">
    <citation type="journal article" date="2014" name="J. Gen. Appl. Microbiol.">
        <title>The early diverging ascomycetous budding yeast Saitoella complicata has three histone deacetylases belonging to the Clr6, Hos2, and Rpd3 lineages.</title>
        <authorList>
            <person name="Nishida H."/>
            <person name="Matsumoto T."/>
            <person name="Kondo S."/>
            <person name="Hamamoto M."/>
            <person name="Yoshikawa H."/>
        </authorList>
    </citation>
    <scope>NUCLEOTIDE SEQUENCE [LARGE SCALE GENOMIC DNA]</scope>
    <source>
        <strain evidence="3 4">NRRL Y-17804</strain>
    </source>
</reference>
<gene>
    <name evidence="3" type="ORF">G7K_5577-t1</name>
</gene>
<feature type="domain" description="RNase MRP protein 1 RNA binding" evidence="2">
    <location>
        <begin position="31"/>
        <end position="111"/>
    </location>
</feature>
<dbReference type="RefSeq" id="XP_019027399.1">
    <property type="nucleotide sequence ID" value="XM_019166620.1"/>
</dbReference>
<organism evidence="3 4">
    <name type="scientific">Saitoella complicata (strain BCRC 22490 / CBS 7301 / JCM 7358 / NBRC 10748 / NRRL Y-17804)</name>
    <dbReference type="NCBI Taxonomy" id="698492"/>
    <lineage>
        <taxon>Eukaryota</taxon>
        <taxon>Fungi</taxon>
        <taxon>Dikarya</taxon>
        <taxon>Ascomycota</taxon>
        <taxon>Taphrinomycotina</taxon>
        <taxon>Taphrinomycotina incertae sedis</taxon>
        <taxon>Saitoella</taxon>
    </lineage>
</organism>
<dbReference type="AlphaFoldDB" id="A0A0E9NNM7"/>
<feature type="region of interest" description="Disordered" evidence="1">
    <location>
        <begin position="1"/>
        <end position="20"/>
    </location>
</feature>
<dbReference type="CDD" id="cd22573">
    <property type="entry name" value="RMP1_RBD"/>
    <property type="match status" value="1"/>
</dbReference>
<dbReference type="EMBL" id="BACD03000046">
    <property type="protein sequence ID" value="GAO51477.1"/>
    <property type="molecule type" value="Genomic_DNA"/>
</dbReference>
<reference evidence="3 4" key="3">
    <citation type="journal article" date="2015" name="Genome Announc.">
        <title>Draft Genome Sequence of the Archiascomycetous Yeast Saitoella complicata.</title>
        <authorList>
            <person name="Yamauchi K."/>
            <person name="Kondo S."/>
            <person name="Hamamoto M."/>
            <person name="Takahashi Y."/>
            <person name="Ogura Y."/>
            <person name="Hayashi T."/>
            <person name="Nishida H."/>
        </authorList>
    </citation>
    <scope>NUCLEOTIDE SEQUENCE [LARGE SCALE GENOMIC DNA]</scope>
    <source>
        <strain evidence="3 4">NRRL Y-17804</strain>
    </source>
</reference>